<proteinExistence type="inferred from homology"/>
<dbReference type="Proteomes" id="UP000521676">
    <property type="component" value="Unassembled WGS sequence"/>
</dbReference>
<dbReference type="GO" id="GO:0005737">
    <property type="term" value="C:cytoplasm"/>
    <property type="evidence" value="ECO:0007669"/>
    <property type="project" value="TreeGrafter"/>
</dbReference>
<gene>
    <name evidence="4" type="primary">speY</name>
    <name evidence="3" type="ORF">HXX08_19120</name>
    <name evidence="4" type="ORF">OZ401_003506</name>
</gene>
<keyword evidence="2 4" id="KW-0808">Transferase</keyword>
<dbReference type="EMBL" id="CP128400">
    <property type="protein sequence ID" value="WJW69876.1"/>
    <property type="molecule type" value="Genomic_DNA"/>
</dbReference>
<sequence>MADEKRVYGRKLDPRPIQKGLTVAQMVDEHLFAYNAARLREACQLLARKVMQPDVTVGVTLSGALTPTGLGYSALVPLIEGGYIDWIISTGANLYHDIHRSLGFELFQSTPFTDDLALREEHVIRIYDILFDQEVLLKSDAYLREVMRLPEFQKRMSTSELHNGLGKYLREREKVLGIEYRSVLGAAYEAGVPIYTSSPGDSTLGMNVAALQLMGLEIGFDPEADVNETTAIVYDAKAKGGKSAVLIFGGGSPKNFILQTEPQIQEVLGIAEKGHDYFIQVTDARADTGGLSGATPSEAMTWGKVDPEQLPDSIVCYLDSTVAIPVMASYVIDRAPQRPLKRLYDRRDELVSNLRETARKHYLSQEGN</sequence>
<reference evidence="3 5" key="1">
    <citation type="submission" date="2020-06" db="EMBL/GenBank/DDBJ databases">
        <title>Anoxygenic phototrophic Chloroflexota member uses a Type I reaction center.</title>
        <authorList>
            <person name="Tsuji J.M."/>
            <person name="Shaw N.A."/>
            <person name="Nagashima S."/>
            <person name="Venkiteswaran J."/>
            <person name="Schiff S.L."/>
            <person name="Hanada S."/>
            <person name="Tank M."/>
            <person name="Neufeld J.D."/>
        </authorList>
    </citation>
    <scope>NUCLEOTIDE SEQUENCE [LARGE SCALE GENOMIC DNA]</scope>
    <source>
        <strain evidence="3">L227-S17</strain>
    </source>
</reference>
<dbReference type="InterPro" id="IPR029035">
    <property type="entry name" value="DHS-like_NAD/FAD-binding_dom"/>
</dbReference>
<evidence type="ECO:0000256" key="1">
    <source>
        <dbReference type="ARBA" id="ARBA00009892"/>
    </source>
</evidence>
<comment type="similarity">
    <text evidence="1">Belongs to the deoxyhypusine synthase family.</text>
</comment>
<dbReference type="Proteomes" id="UP001431572">
    <property type="component" value="Chromosome 2"/>
</dbReference>
<evidence type="ECO:0000313" key="6">
    <source>
        <dbReference type="Proteomes" id="UP001431572"/>
    </source>
</evidence>
<dbReference type="InterPro" id="IPR036982">
    <property type="entry name" value="Deoxyhypusine_synthase_sf"/>
</dbReference>
<dbReference type="RefSeq" id="WP_341471748.1">
    <property type="nucleotide sequence ID" value="NZ_CP128400.1"/>
</dbReference>
<dbReference type="InterPro" id="IPR002773">
    <property type="entry name" value="Deoxyhypusine_synthase"/>
</dbReference>
<dbReference type="NCBIfam" id="NF001980">
    <property type="entry name" value="PRK00770.1"/>
    <property type="match status" value="1"/>
</dbReference>
<dbReference type="EC" id="2.5.1.46" evidence="4"/>
<dbReference type="SUPFAM" id="SSF52467">
    <property type="entry name" value="DHS-like NAD/FAD-binding domain"/>
    <property type="match status" value="1"/>
</dbReference>
<protein>
    <submittedName>
        <fullName evidence="3">Deoxyhypusine synthase</fullName>
        <ecNumber evidence="4">2.5.1.46</ecNumber>
    </submittedName>
</protein>
<evidence type="ECO:0000313" key="5">
    <source>
        <dbReference type="Proteomes" id="UP000521676"/>
    </source>
</evidence>
<dbReference type="EMBL" id="JACATZ010000003">
    <property type="protein sequence ID" value="NWJ47971.1"/>
    <property type="molecule type" value="Genomic_DNA"/>
</dbReference>
<evidence type="ECO:0000256" key="2">
    <source>
        <dbReference type="ARBA" id="ARBA00022679"/>
    </source>
</evidence>
<dbReference type="PANTHER" id="PTHR11703:SF2">
    <property type="entry name" value="DEOXYHYPUSINE SYNTHASE-LIKE PROTEIN"/>
    <property type="match status" value="1"/>
</dbReference>
<organism evidence="3 5">
    <name type="scientific">Candidatus Chlorohelix allophototropha</name>
    <dbReference type="NCBI Taxonomy" id="3003348"/>
    <lineage>
        <taxon>Bacteria</taxon>
        <taxon>Bacillati</taxon>
        <taxon>Chloroflexota</taxon>
        <taxon>Chloroflexia</taxon>
        <taxon>Candidatus Chloroheliales</taxon>
        <taxon>Candidatus Chloroheliaceae</taxon>
        <taxon>Candidatus Chlorohelix</taxon>
    </lineage>
</organism>
<dbReference type="PANTHER" id="PTHR11703">
    <property type="entry name" value="DEOXYHYPUSINE SYNTHASE"/>
    <property type="match status" value="1"/>
</dbReference>
<evidence type="ECO:0000313" key="3">
    <source>
        <dbReference type="EMBL" id="NWJ47971.1"/>
    </source>
</evidence>
<evidence type="ECO:0000313" key="4">
    <source>
        <dbReference type="EMBL" id="WJW69876.1"/>
    </source>
</evidence>
<accession>A0A8T7M7F0</accession>
<dbReference type="Gene3D" id="3.40.910.10">
    <property type="entry name" value="Deoxyhypusine synthase"/>
    <property type="match status" value="1"/>
</dbReference>
<reference evidence="4" key="2">
    <citation type="journal article" date="2024" name="Nature">
        <title>Anoxygenic phototroph of the Chloroflexota uses a type I reaction centre.</title>
        <authorList>
            <person name="Tsuji J.M."/>
            <person name="Shaw N.A."/>
            <person name="Nagashima S."/>
            <person name="Venkiteswaran J.J."/>
            <person name="Schiff S.L."/>
            <person name="Watanabe T."/>
            <person name="Fukui M."/>
            <person name="Hanada S."/>
            <person name="Tank M."/>
            <person name="Neufeld J.D."/>
        </authorList>
    </citation>
    <scope>NUCLEOTIDE SEQUENCE</scope>
    <source>
        <strain evidence="4">L227-S17</strain>
    </source>
</reference>
<dbReference type="AlphaFoldDB" id="A0A8T7M7F0"/>
<keyword evidence="6" id="KW-1185">Reference proteome</keyword>
<name>A0A8T7M7F0_9CHLR</name>
<dbReference type="GO" id="GO:0034038">
    <property type="term" value="F:deoxyhypusine synthase activity"/>
    <property type="evidence" value="ECO:0007669"/>
    <property type="project" value="UniProtKB-EC"/>
</dbReference>
<dbReference type="Pfam" id="PF01916">
    <property type="entry name" value="DS"/>
    <property type="match status" value="1"/>
</dbReference>